<feature type="non-terminal residue" evidence="5">
    <location>
        <position position="578"/>
    </location>
</feature>
<dbReference type="RefSeq" id="XP_006824081.1">
    <property type="nucleotide sequence ID" value="XM_006824018.1"/>
</dbReference>
<dbReference type="InterPro" id="IPR016024">
    <property type="entry name" value="ARM-type_fold"/>
</dbReference>
<evidence type="ECO:0000259" key="3">
    <source>
        <dbReference type="Pfam" id="PF13251"/>
    </source>
</evidence>
<feature type="non-terminal residue" evidence="5">
    <location>
        <position position="1"/>
    </location>
</feature>
<dbReference type="InterPro" id="IPR052107">
    <property type="entry name" value="HEAT6"/>
</dbReference>
<evidence type="ECO:0000256" key="2">
    <source>
        <dbReference type="SAM" id="MobiDB-lite"/>
    </source>
</evidence>
<evidence type="ECO:0000256" key="1">
    <source>
        <dbReference type="ARBA" id="ARBA00015263"/>
    </source>
</evidence>
<feature type="region of interest" description="Disordered" evidence="2">
    <location>
        <begin position="136"/>
        <end position="207"/>
    </location>
</feature>
<dbReference type="PANTHER" id="PTHR13366">
    <property type="entry name" value="MALARIA ANTIGEN-RELATED"/>
    <property type="match status" value="1"/>
</dbReference>
<feature type="compositionally biased region" description="Basic residues" evidence="2">
    <location>
        <begin position="175"/>
        <end position="187"/>
    </location>
</feature>
<dbReference type="Gene3D" id="1.25.10.10">
    <property type="entry name" value="Leucine-rich Repeat Variant"/>
    <property type="match status" value="1"/>
</dbReference>
<dbReference type="SUPFAM" id="SSF48371">
    <property type="entry name" value="ARM repeat"/>
    <property type="match status" value="1"/>
</dbReference>
<feature type="compositionally biased region" description="Low complexity" evidence="2">
    <location>
        <begin position="165"/>
        <end position="174"/>
    </location>
</feature>
<dbReference type="InterPro" id="IPR025283">
    <property type="entry name" value="DUF4042"/>
</dbReference>
<dbReference type="InterPro" id="IPR011989">
    <property type="entry name" value="ARM-like"/>
</dbReference>
<protein>
    <recommendedName>
        <fullName evidence="1">HEAT repeat-containing protein 6</fullName>
    </recommendedName>
</protein>
<keyword evidence="4" id="KW-1185">Reference proteome</keyword>
<accession>A0ABM0MVP0</accession>
<dbReference type="Pfam" id="PF13251">
    <property type="entry name" value="DUF4042"/>
    <property type="match status" value="1"/>
</dbReference>
<dbReference type="Proteomes" id="UP000694865">
    <property type="component" value="Unplaced"/>
</dbReference>
<dbReference type="GeneID" id="102802695"/>
<evidence type="ECO:0000313" key="4">
    <source>
        <dbReference type="Proteomes" id="UP000694865"/>
    </source>
</evidence>
<dbReference type="PANTHER" id="PTHR13366:SF0">
    <property type="entry name" value="HEAT REPEAT-CONTAINING PROTEIN 6"/>
    <property type="match status" value="1"/>
</dbReference>
<evidence type="ECO:0000313" key="5">
    <source>
        <dbReference type="RefSeq" id="XP_006824081.1"/>
    </source>
</evidence>
<proteinExistence type="predicted"/>
<feature type="domain" description="DUF4042" evidence="3">
    <location>
        <begin position="313"/>
        <end position="371"/>
    </location>
</feature>
<organism evidence="4 5">
    <name type="scientific">Saccoglossus kowalevskii</name>
    <name type="common">Acorn worm</name>
    <dbReference type="NCBI Taxonomy" id="10224"/>
    <lineage>
        <taxon>Eukaryota</taxon>
        <taxon>Metazoa</taxon>
        <taxon>Hemichordata</taxon>
        <taxon>Enteropneusta</taxon>
        <taxon>Harrimaniidae</taxon>
        <taxon>Saccoglossus</taxon>
    </lineage>
</organism>
<sequence>YCSELLSCQPQGLLLRFAASDDSDIKRGAIQCIGNMCMRSSDGQSIEEEYLTNSYQVIVKLLQTPKQSNTDDNSHCRLILGALRGLQSILLSCKRIHLDNVGAILAALKVYAVLGMGGPRVDIQIPTTLYPTPMAQYDLNPTSPAKQADSEDVTLRPTSGKAGKGNKAQGGKTQQSKRTKKKRSSQKKNKEQGEGEGDTTGDNEFGAVSASRNTASYQLKGYSSSDAYSFRPTWDKVSSSESEYSDTEGGEAAKIKSCMSKVRQTALGCLHTIIRARAGALAVLSSLLDGSKQYLAAAAGDQERQPAAFTPFSCLAILILNVPYHKLRSGLLTKMVKQIKQFLSHKDHNVRVACLTFLGSIVSIQPQLEEIIYILQPVDSVNIGKANSKPDLSLKSDEGKETMERKDEIQTVTENVRTICTEPSTSNTDESCDESQGCLSDSATANICEPCELSWLVKLCTALIHPSKLGLEVHLDKSLTTSVGLGRSWTAASSSSEPLPVRLEALQVLTQLVKGYFIIVRCCLPHICHIIYECLEEKDTSIQLHAAKLLEELGKAMLQQLQEDLTVEKKINRLAAQE</sequence>
<name>A0ABM0MVP0_SACKO</name>
<reference evidence="5" key="1">
    <citation type="submission" date="2025-08" db="UniProtKB">
        <authorList>
            <consortium name="RefSeq"/>
        </authorList>
    </citation>
    <scope>IDENTIFICATION</scope>
    <source>
        <tissue evidence="5">Testes</tissue>
    </source>
</reference>
<gene>
    <name evidence="5" type="primary">LOC102802695</name>
</gene>